<evidence type="ECO:0000256" key="7">
    <source>
        <dbReference type="ARBA" id="ARBA00022842"/>
    </source>
</evidence>
<evidence type="ECO:0000256" key="1">
    <source>
        <dbReference type="ARBA" id="ARBA00001936"/>
    </source>
</evidence>
<evidence type="ECO:0000256" key="4">
    <source>
        <dbReference type="ARBA" id="ARBA00022490"/>
    </source>
</evidence>
<gene>
    <name evidence="10" type="ORF">SCF082_LOCUS9092</name>
</gene>
<dbReference type="InterPro" id="IPR054708">
    <property type="entry name" value="MTPAP-like_central"/>
</dbReference>
<dbReference type="InterPro" id="IPR002058">
    <property type="entry name" value="PAP_assoc"/>
</dbReference>
<evidence type="ECO:0000259" key="8">
    <source>
        <dbReference type="Pfam" id="PF03828"/>
    </source>
</evidence>
<dbReference type="GO" id="GO:0016779">
    <property type="term" value="F:nucleotidyltransferase activity"/>
    <property type="evidence" value="ECO:0007669"/>
    <property type="project" value="UniProtKB-KW"/>
</dbReference>
<keyword evidence="6" id="KW-0479">Metal-binding</keyword>
<evidence type="ECO:0000313" key="11">
    <source>
        <dbReference type="Proteomes" id="UP001642464"/>
    </source>
</evidence>
<dbReference type="PANTHER" id="PTHR12271:SF40">
    <property type="entry name" value="POLY(A) RNA POLYMERASE GLD2"/>
    <property type="match status" value="1"/>
</dbReference>
<comment type="cofactor">
    <cofactor evidence="1">
        <name>Mn(2+)</name>
        <dbReference type="ChEBI" id="CHEBI:29035"/>
    </cofactor>
</comment>
<dbReference type="EMBL" id="CAXAMM010005247">
    <property type="protein sequence ID" value="CAK9006575.1"/>
    <property type="molecule type" value="Genomic_DNA"/>
</dbReference>
<dbReference type="SUPFAM" id="SSF81631">
    <property type="entry name" value="PAP/OAS1 substrate-binding domain"/>
    <property type="match status" value="1"/>
</dbReference>
<comment type="caution">
    <text evidence="10">The sequence shown here is derived from an EMBL/GenBank/DDBJ whole genome shotgun (WGS) entry which is preliminary data.</text>
</comment>
<dbReference type="Pfam" id="PF03828">
    <property type="entry name" value="PAP_assoc"/>
    <property type="match status" value="1"/>
</dbReference>
<evidence type="ECO:0000259" key="9">
    <source>
        <dbReference type="Pfam" id="PF22600"/>
    </source>
</evidence>
<dbReference type="Proteomes" id="UP001642464">
    <property type="component" value="Unassembled WGS sequence"/>
</dbReference>
<dbReference type="Gene3D" id="1.10.1410.10">
    <property type="match status" value="1"/>
</dbReference>
<evidence type="ECO:0000256" key="5">
    <source>
        <dbReference type="ARBA" id="ARBA00022679"/>
    </source>
</evidence>
<keyword evidence="11" id="KW-1185">Reference proteome</keyword>
<organism evidence="10 11">
    <name type="scientific">Durusdinium trenchii</name>
    <dbReference type="NCBI Taxonomy" id="1381693"/>
    <lineage>
        <taxon>Eukaryota</taxon>
        <taxon>Sar</taxon>
        <taxon>Alveolata</taxon>
        <taxon>Dinophyceae</taxon>
        <taxon>Suessiales</taxon>
        <taxon>Symbiodiniaceae</taxon>
        <taxon>Durusdinium</taxon>
    </lineage>
</organism>
<proteinExistence type="predicted"/>
<evidence type="ECO:0000256" key="3">
    <source>
        <dbReference type="ARBA" id="ARBA00004496"/>
    </source>
</evidence>
<dbReference type="CDD" id="cd05402">
    <property type="entry name" value="NT_PAP_TUTase"/>
    <property type="match status" value="1"/>
</dbReference>
<sequence>MPASNLDMHLELGSQQPLILGEEKDCEHGNVSLQKLSGYVMQGKQDIARLPTLTYSAKVNAIIKCILSAAEDVRGVEVRAFGSSANGFGDDSSDVDVVLAATRASLVKTLDLPSCPERDLAPRVLRKLEKKLREQGFRILERILGARVPILKMSLRFQGQDVECDLSVNNLLPVFNTKLLRTYAEINPHVVGLVQACKEWAKEYGVHGAARGHLSSYSFTLMVIFFLQIRRDLPCLQESVPPEWYGENGEIYNVAMDTSADFSKYAERSRPHLEDFVRFYRDEFLWGEWVVSIRKGKCLSHKSYPQLKKQPRTGVTRSEIRYLIHIEDPFDISRNLHCVLGPGRNEQLWDAFMSTPAPQRRWHRSR</sequence>
<keyword evidence="4" id="KW-0963">Cytoplasm</keyword>
<evidence type="ECO:0000256" key="2">
    <source>
        <dbReference type="ARBA" id="ARBA00001946"/>
    </source>
</evidence>
<evidence type="ECO:0000256" key="6">
    <source>
        <dbReference type="ARBA" id="ARBA00022723"/>
    </source>
</evidence>
<dbReference type="Pfam" id="PF22600">
    <property type="entry name" value="MTPAP-like_central"/>
    <property type="match status" value="1"/>
</dbReference>
<dbReference type="SUPFAM" id="SSF81301">
    <property type="entry name" value="Nucleotidyltransferase"/>
    <property type="match status" value="1"/>
</dbReference>
<evidence type="ECO:0000313" key="10">
    <source>
        <dbReference type="EMBL" id="CAK9006575.1"/>
    </source>
</evidence>
<keyword evidence="10" id="KW-0548">Nucleotidyltransferase</keyword>
<feature type="domain" description="Poly(A) RNA polymerase mitochondrial-like central palm" evidence="9">
    <location>
        <begin position="54"/>
        <end position="184"/>
    </location>
</feature>
<dbReference type="Gene3D" id="3.30.460.10">
    <property type="entry name" value="Beta Polymerase, domain 2"/>
    <property type="match status" value="1"/>
</dbReference>
<keyword evidence="5" id="KW-0808">Transferase</keyword>
<dbReference type="InterPro" id="IPR043519">
    <property type="entry name" value="NT_sf"/>
</dbReference>
<name>A0ABP0IWZ3_9DINO</name>
<keyword evidence="7" id="KW-0460">Magnesium</keyword>
<feature type="domain" description="PAP-associated" evidence="8">
    <location>
        <begin position="275"/>
        <end position="333"/>
    </location>
</feature>
<protein>
    <submittedName>
        <fullName evidence="10">Terminal uridylyltransferase 7 (TUTase 7) (Zinc finger CCHC domain-containing protein 6)</fullName>
    </submittedName>
</protein>
<dbReference type="PANTHER" id="PTHR12271">
    <property type="entry name" value="POLY A POLYMERASE CID PAP -RELATED"/>
    <property type="match status" value="1"/>
</dbReference>
<accession>A0ABP0IWZ3</accession>
<comment type="cofactor">
    <cofactor evidence="2">
        <name>Mg(2+)</name>
        <dbReference type="ChEBI" id="CHEBI:18420"/>
    </cofactor>
</comment>
<reference evidence="10 11" key="1">
    <citation type="submission" date="2024-02" db="EMBL/GenBank/DDBJ databases">
        <authorList>
            <person name="Chen Y."/>
            <person name="Shah S."/>
            <person name="Dougan E. K."/>
            <person name="Thang M."/>
            <person name="Chan C."/>
        </authorList>
    </citation>
    <scope>NUCLEOTIDE SEQUENCE [LARGE SCALE GENOMIC DNA]</scope>
</reference>
<comment type="subcellular location">
    <subcellularLocation>
        <location evidence="3">Cytoplasm</location>
    </subcellularLocation>
</comment>